<keyword evidence="2" id="KW-1185">Reference proteome</keyword>
<evidence type="ECO:0000313" key="2">
    <source>
        <dbReference type="Proteomes" id="UP001499884"/>
    </source>
</evidence>
<proteinExistence type="predicted"/>
<comment type="caution">
    <text evidence="1">The sequence shown here is derived from an EMBL/GenBank/DDBJ whole genome shotgun (WGS) entry which is preliminary data.</text>
</comment>
<evidence type="ECO:0000313" key="1">
    <source>
        <dbReference type="EMBL" id="GAA3728693.1"/>
    </source>
</evidence>
<gene>
    <name evidence="1" type="ORF">GCM10023082_28160</name>
</gene>
<protein>
    <recommendedName>
        <fullName evidence="3">GNAT family N-acetyltransferase</fullName>
    </recommendedName>
</protein>
<sequence>MNHEIRAVRPEEWEKARELRLLGLQDPAAPIAFLETYEQSLARPDSFW</sequence>
<dbReference type="EMBL" id="BAABEP010000016">
    <property type="protein sequence ID" value="GAA3728693.1"/>
    <property type="molecule type" value="Genomic_DNA"/>
</dbReference>
<accession>A0ABP7F042</accession>
<name>A0ABP7F042_9ACTN</name>
<dbReference type="Proteomes" id="UP001499884">
    <property type="component" value="Unassembled WGS sequence"/>
</dbReference>
<organism evidence="1 2">
    <name type="scientific">Streptomyces tremellae</name>
    <dbReference type="NCBI Taxonomy" id="1124239"/>
    <lineage>
        <taxon>Bacteria</taxon>
        <taxon>Bacillati</taxon>
        <taxon>Actinomycetota</taxon>
        <taxon>Actinomycetes</taxon>
        <taxon>Kitasatosporales</taxon>
        <taxon>Streptomycetaceae</taxon>
        <taxon>Streptomyces</taxon>
    </lineage>
</organism>
<reference evidence="2" key="1">
    <citation type="journal article" date="2019" name="Int. J. Syst. Evol. Microbiol.">
        <title>The Global Catalogue of Microorganisms (GCM) 10K type strain sequencing project: providing services to taxonomists for standard genome sequencing and annotation.</title>
        <authorList>
            <consortium name="The Broad Institute Genomics Platform"/>
            <consortium name="The Broad Institute Genome Sequencing Center for Infectious Disease"/>
            <person name="Wu L."/>
            <person name="Ma J."/>
        </authorList>
    </citation>
    <scope>NUCLEOTIDE SEQUENCE [LARGE SCALE GENOMIC DNA]</scope>
    <source>
        <strain evidence="2">JCM 30846</strain>
    </source>
</reference>
<evidence type="ECO:0008006" key="3">
    <source>
        <dbReference type="Google" id="ProtNLM"/>
    </source>
</evidence>